<evidence type="ECO:0000256" key="3">
    <source>
        <dbReference type="ARBA" id="ARBA00022723"/>
    </source>
</evidence>
<dbReference type="PANTHER" id="PTHR46030">
    <property type="entry name" value="ALPHA-KETOGLUTARATE-DEPENDENT DIOXYGENASE ALKB HOMOLOG 6"/>
    <property type="match status" value="1"/>
</dbReference>
<keyword evidence="5" id="KW-0560">Oxidoreductase</keyword>
<evidence type="ECO:0000256" key="7">
    <source>
        <dbReference type="ARBA" id="ARBA00023242"/>
    </source>
</evidence>
<keyword evidence="4" id="KW-0223">Dioxygenase</keyword>
<dbReference type="GO" id="GO:0046872">
    <property type="term" value="F:metal ion binding"/>
    <property type="evidence" value="ECO:0007669"/>
    <property type="project" value="UniProtKB-KW"/>
</dbReference>
<evidence type="ECO:0000256" key="6">
    <source>
        <dbReference type="ARBA" id="ARBA00023004"/>
    </source>
</evidence>
<sequence>MSEPECNKYKVGTLKSLIYVPNYITKQEQAFLMDKIYSDSTAWHQLKKRRLQNWGGNPKAGGMVQEPLPEWLTLVSKRLFSSSFFPSPPNHGLINEYDGNEGIMPHKDGPIYYPKVAIITLNGSAMLSFRKTLQDEIESEVLLEPCSLIIFQEEAYENYFHGIADTFVDTISEKTVNVPHLEKGLQVQRTLRISITMRVVPTIQEENAN</sequence>
<evidence type="ECO:0000256" key="1">
    <source>
        <dbReference type="ARBA" id="ARBA00004123"/>
    </source>
</evidence>
<dbReference type="AlphaFoldDB" id="A0A6B2LFU1"/>
<comment type="similarity">
    <text evidence="2">Belongs to the alkB family.</text>
</comment>
<dbReference type="GO" id="GO:0051213">
    <property type="term" value="F:dioxygenase activity"/>
    <property type="evidence" value="ECO:0007669"/>
    <property type="project" value="UniProtKB-KW"/>
</dbReference>
<dbReference type="Gene3D" id="2.60.120.590">
    <property type="entry name" value="Alpha-ketoglutarate-dependent dioxygenase AlkB-like"/>
    <property type="match status" value="1"/>
</dbReference>
<dbReference type="InterPro" id="IPR027450">
    <property type="entry name" value="AlkB-like"/>
</dbReference>
<evidence type="ECO:0000256" key="5">
    <source>
        <dbReference type="ARBA" id="ARBA00023002"/>
    </source>
</evidence>
<name>A0A6B2LFU1_9EUKA</name>
<organism evidence="9">
    <name type="scientific">Arcella intermedia</name>
    <dbReference type="NCBI Taxonomy" id="1963864"/>
    <lineage>
        <taxon>Eukaryota</taxon>
        <taxon>Amoebozoa</taxon>
        <taxon>Tubulinea</taxon>
        <taxon>Elardia</taxon>
        <taxon>Arcellinida</taxon>
        <taxon>Sphaerothecina</taxon>
        <taxon>Arcellidae</taxon>
        <taxon>Arcella</taxon>
    </lineage>
</organism>
<dbReference type="InterPro" id="IPR037151">
    <property type="entry name" value="AlkB-like_sf"/>
</dbReference>
<keyword evidence="6" id="KW-0408">Iron</keyword>
<dbReference type="SUPFAM" id="SSF51197">
    <property type="entry name" value="Clavaminate synthase-like"/>
    <property type="match status" value="1"/>
</dbReference>
<evidence type="ECO:0000313" key="9">
    <source>
        <dbReference type="EMBL" id="NDV35855.1"/>
    </source>
</evidence>
<dbReference type="InterPro" id="IPR032862">
    <property type="entry name" value="ALKBH6"/>
</dbReference>
<accession>A0A6B2LFU1</accession>
<keyword evidence="7" id="KW-0539">Nucleus</keyword>
<dbReference type="PROSITE" id="PS51471">
    <property type="entry name" value="FE2OG_OXY"/>
    <property type="match status" value="1"/>
</dbReference>
<feature type="domain" description="Fe2OG dioxygenase" evidence="8">
    <location>
        <begin position="88"/>
        <end position="201"/>
    </location>
</feature>
<evidence type="ECO:0000256" key="4">
    <source>
        <dbReference type="ARBA" id="ARBA00022964"/>
    </source>
</evidence>
<dbReference type="InterPro" id="IPR005123">
    <property type="entry name" value="Oxoglu/Fe-dep_dioxygenase_dom"/>
</dbReference>
<proteinExistence type="inferred from homology"/>
<dbReference type="EMBL" id="GIBP01006886">
    <property type="protein sequence ID" value="NDV35855.1"/>
    <property type="molecule type" value="Transcribed_RNA"/>
</dbReference>
<comment type="subcellular location">
    <subcellularLocation>
        <location evidence="1">Nucleus</location>
    </subcellularLocation>
</comment>
<keyword evidence="3" id="KW-0479">Metal-binding</keyword>
<evidence type="ECO:0000256" key="2">
    <source>
        <dbReference type="ARBA" id="ARBA00007879"/>
    </source>
</evidence>
<dbReference type="PANTHER" id="PTHR46030:SF1">
    <property type="entry name" value="ALPHA-KETOGLUTARATE-DEPENDENT DIOXYGENASE ALKB HOMOLOG 6"/>
    <property type="match status" value="1"/>
</dbReference>
<protein>
    <recommendedName>
        <fullName evidence="8">Fe2OG dioxygenase domain-containing protein</fullName>
    </recommendedName>
</protein>
<evidence type="ECO:0000259" key="8">
    <source>
        <dbReference type="PROSITE" id="PS51471"/>
    </source>
</evidence>
<dbReference type="GO" id="GO:0005634">
    <property type="term" value="C:nucleus"/>
    <property type="evidence" value="ECO:0007669"/>
    <property type="project" value="UniProtKB-SubCell"/>
</dbReference>
<dbReference type="Pfam" id="PF13532">
    <property type="entry name" value="2OG-FeII_Oxy_2"/>
    <property type="match status" value="1"/>
</dbReference>
<reference evidence="9" key="1">
    <citation type="journal article" date="2020" name="J. Eukaryot. Microbiol.">
        <title>De novo Sequencing, Assembly and Annotation of the Transcriptome for the Free-Living Testate Amoeba Arcella intermedia.</title>
        <authorList>
            <person name="Ribeiro G.M."/>
            <person name="Porfirio-Sousa A.L."/>
            <person name="Maurer-Alcala X.X."/>
            <person name="Katz L.A."/>
            <person name="Lahr D.J.G."/>
        </authorList>
    </citation>
    <scope>NUCLEOTIDE SEQUENCE</scope>
</reference>